<feature type="region of interest" description="Disordered" evidence="2">
    <location>
        <begin position="206"/>
        <end position="251"/>
    </location>
</feature>
<keyword evidence="3" id="KW-0812">Transmembrane</keyword>
<accession>A0ABV4I7U9</accession>
<feature type="compositionally biased region" description="Low complexity" evidence="2">
    <location>
        <begin position="209"/>
        <end position="218"/>
    </location>
</feature>
<evidence type="ECO:0000256" key="1">
    <source>
        <dbReference type="SAM" id="Coils"/>
    </source>
</evidence>
<keyword evidence="3" id="KW-1133">Transmembrane helix</keyword>
<gene>
    <name evidence="5" type="ORF">AB2L28_20460</name>
</gene>
<comment type="caution">
    <text evidence="5">The sequence shown here is derived from an EMBL/GenBank/DDBJ whole genome shotgun (WGS) entry which is preliminary data.</text>
</comment>
<dbReference type="Pfam" id="PF08378">
    <property type="entry name" value="NERD"/>
    <property type="match status" value="1"/>
</dbReference>
<feature type="compositionally biased region" description="Basic residues" evidence="2">
    <location>
        <begin position="227"/>
        <end position="251"/>
    </location>
</feature>
<feature type="domain" description="NERD" evidence="4">
    <location>
        <begin position="47"/>
        <end position="156"/>
    </location>
</feature>
<evidence type="ECO:0000313" key="5">
    <source>
        <dbReference type="EMBL" id="MEZ0494616.1"/>
    </source>
</evidence>
<sequence length="306" mass="33016">MGIAGGGAEEQARRASARVDRLRRELTAAELREQLAAAERAQHAWSAGAEGERLVAQTLAELERHGWRVLHDVHWPGRRFANLDHVAVGPGGVVVVDAKKWSGNVTVDDGHLRQNGYRREKELDGVARATAAVAALLPPRYRSAARGVLCLVDQPFRPTRTRSGVRVVGRAHLVGHLRSLDGTLTPAEVEELAQFLREQLDGARSPDLTTTAAVDTTTSPRHEPSARARRAPARRPVSRRPPARRRPRTVRSTRENALAVLLALVVLFVGSMLLTYFLAGVVAPALFTRFVAGILSGTVAAPGAGG</sequence>
<evidence type="ECO:0000256" key="3">
    <source>
        <dbReference type="SAM" id="Phobius"/>
    </source>
</evidence>
<reference evidence="5 6" key="1">
    <citation type="submission" date="2024-07" db="EMBL/GenBank/DDBJ databases">
        <authorList>
            <person name="Thanompreechachai J."/>
            <person name="Duangmal K."/>
        </authorList>
    </citation>
    <scope>NUCLEOTIDE SEQUENCE [LARGE SCALE GENOMIC DNA]</scope>
    <source>
        <strain evidence="5 6">TBRC 1896</strain>
    </source>
</reference>
<keyword evidence="1" id="KW-0175">Coiled coil</keyword>
<dbReference type="RefSeq" id="WP_370720847.1">
    <property type="nucleotide sequence ID" value="NZ_JBGGTQ010000014.1"/>
</dbReference>
<keyword evidence="3" id="KW-0472">Membrane</keyword>
<name>A0ABV4I7U9_9ACTN</name>
<protein>
    <submittedName>
        <fullName evidence="5">Nuclease-related domain-containing protein</fullName>
    </submittedName>
</protein>
<evidence type="ECO:0000256" key="2">
    <source>
        <dbReference type="SAM" id="MobiDB-lite"/>
    </source>
</evidence>
<evidence type="ECO:0000259" key="4">
    <source>
        <dbReference type="PROSITE" id="PS50965"/>
    </source>
</evidence>
<feature type="coiled-coil region" evidence="1">
    <location>
        <begin position="12"/>
        <end position="39"/>
    </location>
</feature>
<dbReference type="EMBL" id="JBGGTQ010000014">
    <property type="protein sequence ID" value="MEZ0494616.1"/>
    <property type="molecule type" value="Genomic_DNA"/>
</dbReference>
<dbReference type="PROSITE" id="PS50965">
    <property type="entry name" value="NERD"/>
    <property type="match status" value="1"/>
</dbReference>
<feature type="transmembrane region" description="Helical" evidence="3">
    <location>
        <begin position="256"/>
        <end position="279"/>
    </location>
</feature>
<dbReference type="InterPro" id="IPR011528">
    <property type="entry name" value="NERD"/>
</dbReference>
<keyword evidence="6" id="KW-1185">Reference proteome</keyword>
<organism evidence="5 6">
    <name type="scientific">Kineococcus mangrovi</name>
    <dbReference type="NCBI Taxonomy" id="1660183"/>
    <lineage>
        <taxon>Bacteria</taxon>
        <taxon>Bacillati</taxon>
        <taxon>Actinomycetota</taxon>
        <taxon>Actinomycetes</taxon>
        <taxon>Kineosporiales</taxon>
        <taxon>Kineosporiaceae</taxon>
        <taxon>Kineococcus</taxon>
    </lineage>
</organism>
<dbReference type="Proteomes" id="UP001566476">
    <property type="component" value="Unassembled WGS sequence"/>
</dbReference>
<evidence type="ECO:0000313" key="6">
    <source>
        <dbReference type="Proteomes" id="UP001566476"/>
    </source>
</evidence>
<proteinExistence type="predicted"/>